<dbReference type="InParanoid" id="A0A6P9E7A0"/>
<gene>
    <name evidence="2" type="primary">LOC118347628</name>
</gene>
<name>A0A6P9E7A0_JUGRE</name>
<dbReference type="KEGG" id="jre:118347628"/>
<protein>
    <submittedName>
        <fullName evidence="2">Secreted RxLR effector protein 161-like</fullName>
    </submittedName>
</protein>
<dbReference type="AlphaFoldDB" id="A0A6P9E7A0"/>
<dbReference type="GeneID" id="118347628"/>
<dbReference type="RefSeq" id="XP_035543231.1">
    <property type="nucleotide sequence ID" value="XM_035687338.1"/>
</dbReference>
<dbReference type="CDD" id="cd09272">
    <property type="entry name" value="RNase_HI_RT_Ty1"/>
    <property type="match status" value="1"/>
</dbReference>
<evidence type="ECO:0000313" key="2">
    <source>
        <dbReference type="RefSeq" id="XP_035543231.1"/>
    </source>
</evidence>
<accession>A0A6P9E7A0</accession>
<sequence>MAKIPYASVVGSLIYAQICTRPDISFAVGMLGRYQSNPGMSHWKAAKRVLRYLQGTKDYQLTFRRTDILEVTGYSDSDFAGCSDSRKSTSGYVFLLAGGAISWRSMKQTITASSTMEAEFVACFEATVHGLWLRNFISGLGVIDSIARPLRIYCDNSSAVFFSKNDRYSKGAKHMELKYLSVKEEVQKQTVSIDHISTMLMIADPLTKGLVAKLFKEHVDRMGLMI</sequence>
<evidence type="ECO:0000313" key="1">
    <source>
        <dbReference type="Proteomes" id="UP000235220"/>
    </source>
</evidence>
<dbReference type="PANTHER" id="PTHR11439:SF467">
    <property type="entry name" value="INTEGRASE CATALYTIC DOMAIN-CONTAINING PROTEIN"/>
    <property type="match status" value="1"/>
</dbReference>
<dbReference type="PANTHER" id="PTHR11439">
    <property type="entry name" value="GAG-POL-RELATED RETROTRANSPOSON"/>
    <property type="match status" value="1"/>
</dbReference>
<keyword evidence="1" id="KW-1185">Reference proteome</keyword>
<reference evidence="2" key="1">
    <citation type="submission" date="2025-08" db="UniProtKB">
        <authorList>
            <consortium name="RefSeq"/>
        </authorList>
    </citation>
    <scope>IDENTIFICATION</scope>
    <source>
        <tissue evidence="2">Leaves</tissue>
    </source>
</reference>
<dbReference type="Proteomes" id="UP000235220">
    <property type="component" value="Chromosome 2"/>
</dbReference>
<organism evidence="1 2">
    <name type="scientific">Juglans regia</name>
    <name type="common">English walnut</name>
    <dbReference type="NCBI Taxonomy" id="51240"/>
    <lineage>
        <taxon>Eukaryota</taxon>
        <taxon>Viridiplantae</taxon>
        <taxon>Streptophyta</taxon>
        <taxon>Embryophyta</taxon>
        <taxon>Tracheophyta</taxon>
        <taxon>Spermatophyta</taxon>
        <taxon>Magnoliopsida</taxon>
        <taxon>eudicotyledons</taxon>
        <taxon>Gunneridae</taxon>
        <taxon>Pentapetalae</taxon>
        <taxon>rosids</taxon>
        <taxon>fabids</taxon>
        <taxon>Fagales</taxon>
        <taxon>Juglandaceae</taxon>
        <taxon>Juglans</taxon>
    </lineage>
</organism>
<proteinExistence type="predicted"/>
<dbReference type="OrthoDB" id="1645289at2759"/>